<reference evidence="2" key="1">
    <citation type="submission" date="2025-08" db="UniProtKB">
        <authorList>
            <consortium name="Ensembl"/>
        </authorList>
    </citation>
    <scope>IDENTIFICATION</scope>
</reference>
<proteinExistence type="predicted"/>
<dbReference type="Ensembl" id="ENSCABT00000030647.1">
    <property type="protein sequence ID" value="ENSCABP00000027976.1"/>
    <property type="gene ID" value="ENSCABG00000020561.1"/>
</dbReference>
<evidence type="ECO:0000313" key="3">
    <source>
        <dbReference type="Proteomes" id="UP000694404"/>
    </source>
</evidence>
<name>A0A8C0J802_CHEAB</name>
<accession>A0A8C0J802</accession>
<dbReference type="SUPFAM" id="SSF110004">
    <property type="entry name" value="Glycolipid transfer protein, GLTP"/>
    <property type="match status" value="1"/>
</dbReference>
<evidence type="ECO:0000313" key="2">
    <source>
        <dbReference type="Ensembl" id="ENSCABP00000027976.1"/>
    </source>
</evidence>
<dbReference type="GO" id="GO:0120013">
    <property type="term" value="F:lipid transfer activity"/>
    <property type="evidence" value="ECO:0007669"/>
    <property type="project" value="InterPro"/>
</dbReference>
<organism evidence="2 3">
    <name type="scientific">Chelonoidis abingdonii</name>
    <name type="common">Abingdon island giant tortoise</name>
    <name type="synonym">Testudo abingdonii</name>
    <dbReference type="NCBI Taxonomy" id="106734"/>
    <lineage>
        <taxon>Eukaryota</taxon>
        <taxon>Metazoa</taxon>
        <taxon>Chordata</taxon>
        <taxon>Craniata</taxon>
        <taxon>Vertebrata</taxon>
        <taxon>Euteleostomi</taxon>
        <taxon>Archelosauria</taxon>
        <taxon>Testudinata</taxon>
        <taxon>Testudines</taxon>
        <taxon>Cryptodira</taxon>
        <taxon>Durocryptodira</taxon>
        <taxon>Testudinoidea</taxon>
        <taxon>Testudinidae</taxon>
        <taxon>Chelonoidis</taxon>
    </lineage>
</organism>
<dbReference type="Proteomes" id="UP000694404">
    <property type="component" value="Unplaced"/>
</dbReference>
<dbReference type="AlphaFoldDB" id="A0A8C0J802"/>
<keyword evidence="3" id="KW-1185">Reference proteome</keyword>
<reference evidence="2" key="2">
    <citation type="submission" date="2025-09" db="UniProtKB">
        <authorList>
            <consortium name="Ensembl"/>
        </authorList>
    </citation>
    <scope>IDENTIFICATION</scope>
</reference>
<protein>
    <recommendedName>
        <fullName evidence="1">Glycolipid transfer protein domain-containing protein</fullName>
    </recommendedName>
</protein>
<evidence type="ECO:0000259" key="1">
    <source>
        <dbReference type="Pfam" id="PF08718"/>
    </source>
</evidence>
<sequence length="184" mass="19585">PEEEILLQEYLTDRHSGAAFGILARETQMKIGNPEGHRSGSHAPHYRTLQAMVALRAAAGLGGLRVLPPDQPPSGSRTLLRLHRALKWLELFLGKLGRSGAERTPPSCAPRPTRQPWPGTQLVGAAGGRAGFPGPALAPEAVRARLRQGETGGQAVLLEAVGTIAGVYNVTQQLYATRGLLELP</sequence>
<dbReference type="Gene3D" id="1.10.3520.10">
    <property type="entry name" value="Glycolipid transfer protein"/>
    <property type="match status" value="1"/>
</dbReference>
<dbReference type="GO" id="GO:0005737">
    <property type="term" value="C:cytoplasm"/>
    <property type="evidence" value="ECO:0007669"/>
    <property type="project" value="InterPro"/>
</dbReference>
<dbReference type="Pfam" id="PF08718">
    <property type="entry name" value="GLTP"/>
    <property type="match status" value="1"/>
</dbReference>
<feature type="domain" description="Glycolipid transfer protein" evidence="1">
    <location>
        <begin position="17"/>
        <end position="99"/>
    </location>
</feature>
<dbReference type="InterPro" id="IPR014830">
    <property type="entry name" value="Glycolipid_transfer_prot_dom"/>
</dbReference>
<dbReference type="InterPro" id="IPR036497">
    <property type="entry name" value="GLTP_sf"/>
</dbReference>